<dbReference type="SMART" id="SM00053">
    <property type="entry name" value="DYNc"/>
    <property type="match status" value="1"/>
</dbReference>
<dbReference type="GO" id="GO:0005739">
    <property type="term" value="C:mitochondrion"/>
    <property type="evidence" value="ECO:0007669"/>
    <property type="project" value="TreeGrafter"/>
</dbReference>
<dbReference type="GO" id="GO:0005525">
    <property type="term" value="F:GTP binding"/>
    <property type="evidence" value="ECO:0007669"/>
    <property type="project" value="InterPro"/>
</dbReference>
<dbReference type="Gene3D" id="3.40.50.300">
    <property type="entry name" value="P-loop containing nucleotide triphosphate hydrolases"/>
    <property type="match status" value="1"/>
</dbReference>
<dbReference type="InterPro" id="IPR022812">
    <property type="entry name" value="Dynamin"/>
</dbReference>
<reference evidence="7" key="2">
    <citation type="submission" date="2015-01" db="EMBL/GenBank/DDBJ databases">
        <title>Evolutionary Origins and Diversification of the Mycorrhizal Mutualists.</title>
        <authorList>
            <consortium name="DOE Joint Genome Institute"/>
            <consortium name="Mycorrhizal Genomics Consortium"/>
            <person name="Kohler A."/>
            <person name="Kuo A."/>
            <person name="Nagy L.G."/>
            <person name="Floudas D."/>
            <person name="Copeland A."/>
            <person name="Barry K.W."/>
            <person name="Cichocki N."/>
            <person name="Veneault-Fourrey C."/>
            <person name="LaButti K."/>
            <person name="Lindquist E.A."/>
            <person name="Lipzen A."/>
            <person name="Lundell T."/>
            <person name="Morin E."/>
            <person name="Murat C."/>
            <person name="Riley R."/>
            <person name="Ohm R."/>
            <person name="Sun H."/>
            <person name="Tunlid A."/>
            <person name="Henrissat B."/>
            <person name="Grigoriev I.V."/>
            <person name="Hibbett D.S."/>
            <person name="Martin F."/>
        </authorList>
    </citation>
    <scope>NUCLEOTIDE SEQUENCE [LARGE SCALE GENOMIC DNA]</scope>
    <source>
        <strain evidence="7">441</strain>
    </source>
</reference>
<dbReference type="Proteomes" id="UP000054018">
    <property type="component" value="Unassembled WGS sequence"/>
</dbReference>
<dbReference type="InterPro" id="IPR045063">
    <property type="entry name" value="Dynamin_N"/>
</dbReference>
<dbReference type="InterPro" id="IPR001401">
    <property type="entry name" value="Dynamin_GTPase"/>
</dbReference>
<dbReference type="CDD" id="cd08771">
    <property type="entry name" value="DLP_1"/>
    <property type="match status" value="1"/>
</dbReference>
<dbReference type="PROSITE" id="PS51388">
    <property type="entry name" value="GED"/>
    <property type="match status" value="1"/>
</dbReference>
<evidence type="ECO:0000313" key="6">
    <source>
        <dbReference type="EMBL" id="KIK18214.1"/>
    </source>
</evidence>
<keyword evidence="7" id="KW-1185">Reference proteome</keyword>
<reference evidence="6 7" key="1">
    <citation type="submission" date="2014-04" db="EMBL/GenBank/DDBJ databases">
        <authorList>
            <consortium name="DOE Joint Genome Institute"/>
            <person name="Kuo A."/>
            <person name="Kohler A."/>
            <person name="Costa M.D."/>
            <person name="Nagy L.G."/>
            <person name="Floudas D."/>
            <person name="Copeland A."/>
            <person name="Barry K.W."/>
            <person name="Cichocki N."/>
            <person name="Veneault-Fourrey C."/>
            <person name="LaButti K."/>
            <person name="Lindquist E.A."/>
            <person name="Lipzen A."/>
            <person name="Lundell T."/>
            <person name="Morin E."/>
            <person name="Murat C."/>
            <person name="Sun H."/>
            <person name="Tunlid A."/>
            <person name="Henrissat B."/>
            <person name="Grigoriev I.V."/>
            <person name="Hibbett D.S."/>
            <person name="Martin F."/>
            <person name="Nordberg H.P."/>
            <person name="Cantor M.N."/>
            <person name="Hua S.X."/>
        </authorList>
    </citation>
    <scope>NUCLEOTIDE SEQUENCE [LARGE SCALE GENOMIC DNA]</scope>
    <source>
        <strain evidence="6 7">441</strain>
    </source>
</reference>
<sequence>MSFTPGTSTDSEIASSAFSDSLPSAGTNGGVGLSDPATASQRRAMLDLINRLRNTGVQRDIDLPMIAVIGNQSAGKSSLIESISGITLPRSQGTCTRCVWYSPSRSIVAGDLFRPWRCPTECKLTQADSPWTCVVKLHFITDERGSPIKATNIAFGDAIFSKAHVEERIRRAQRAILNPNTDCKKFLEGYQVTSSANEMSFSRNYVSLEISGRELADLSFVDLPGLIASVGRAGDANDIDLVKNLVTSYIEKPSCLILLTVACETDFENQGAHHLAKQYDPKGKRTVGVLTKPDRIPEGEEESWIRLIRNEVEPLDNNWYCVKQPSSHDITLGINWIDARNMEKQFFGAKKPWSGLDSHLHQLLGTGRLTERLSVILAELIARRLPEIQDELQTIIIQTRGDLGELPPAPSKNPVGEIHRVLKEFTRELSELLKGTPDEEGLVQTIRSYSEAFKREVYATAPNFMPWEQKDSLLRRKLSPPKFLSNEENVDTEDEGDDDEDEDDDDDRGSRPPVKLRGNAIYIDQVMRRAQKGRTRELPDYYPFVVQADYISTIVKEWQEPAVELFEAVNSVIKERIGKMVEEHFAHLGKGGLKQAVLMIVYDHLDEAASRTKEKIDWLLQVERAPATLNTYYYTDYRDKFLAYYRGCREANNSTMSNIRRLATEWRKADTVNKALSSLKELGISAEADDLAKLLPADPLEVALGIMASVRGYFQVAYRRFVDMIPLAIDYEMVRGLERGLDEALLEGLQVTGEDAHERCAAMLQEPAAISSKRQELSKKLERLRAARTELKRLSV</sequence>
<proteinExistence type="predicted"/>
<dbReference type="GO" id="GO:0006897">
    <property type="term" value="P:endocytosis"/>
    <property type="evidence" value="ECO:0007669"/>
    <property type="project" value="TreeGrafter"/>
</dbReference>
<dbReference type="InterPro" id="IPR000375">
    <property type="entry name" value="Dynamin_stalk"/>
</dbReference>
<protein>
    <submittedName>
        <fullName evidence="6">Unplaced genomic scaffold scaffold_126, whole genome shotgun sequence</fullName>
    </submittedName>
</protein>
<dbReference type="InterPro" id="IPR030381">
    <property type="entry name" value="G_DYNAMIN_dom"/>
</dbReference>
<evidence type="ECO:0000256" key="3">
    <source>
        <dbReference type="SAM" id="MobiDB-lite"/>
    </source>
</evidence>
<dbReference type="Gene3D" id="1.20.120.1240">
    <property type="entry name" value="Dynamin, middle domain"/>
    <property type="match status" value="1"/>
</dbReference>
<dbReference type="STRING" id="765257.A0A0C9YW64"/>
<feature type="domain" description="GED" evidence="4">
    <location>
        <begin position="703"/>
        <end position="796"/>
    </location>
</feature>
<evidence type="ECO:0000256" key="2">
    <source>
        <dbReference type="ARBA" id="ARBA00023134"/>
    </source>
</evidence>
<dbReference type="EMBL" id="KN833810">
    <property type="protein sequence ID" value="KIK18214.1"/>
    <property type="molecule type" value="Genomic_DNA"/>
</dbReference>
<dbReference type="GO" id="GO:0016020">
    <property type="term" value="C:membrane"/>
    <property type="evidence" value="ECO:0007669"/>
    <property type="project" value="TreeGrafter"/>
</dbReference>
<dbReference type="SMART" id="SM00302">
    <property type="entry name" value="GED"/>
    <property type="match status" value="1"/>
</dbReference>
<feature type="domain" description="Dynamin-type G" evidence="5">
    <location>
        <begin position="60"/>
        <end position="386"/>
    </location>
</feature>
<evidence type="ECO:0000313" key="7">
    <source>
        <dbReference type="Proteomes" id="UP000054018"/>
    </source>
</evidence>
<dbReference type="PANTHER" id="PTHR11566">
    <property type="entry name" value="DYNAMIN"/>
    <property type="match status" value="1"/>
</dbReference>
<dbReference type="InterPro" id="IPR003130">
    <property type="entry name" value="GED"/>
</dbReference>
<dbReference type="GO" id="GO:0005874">
    <property type="term" value="C:microtubule"/>
    <property type="evidence" value="ECO:0007669"/>
    <property type="project" value="TreeGrafter"/>
</dbReference>
<dbReference type="PROSITE" id="PS51718">
    <property type="entry name" value="G_DYNAMIN_2"/>
    <property type="match status" value="1"/>
</dbReference>
<feature type="compositionally biased region" description="Acidic residues" evidence="3">
    <location>
        <begin position="488"/>
        <end position="507"/>
    </location>
</feature>
<keyword evidence="1" id="KW-0547">Nucleotide-binding</keyword>
<dbReference type="HOGENOM" id="CLU_008964_4_1_1"/>
<dbReference type="PRINTS" id="PR00195">
    <property type="entry name" value="DYNAMIN"/>
</dbReference>
<keyword evidence="2" id="KW-0342">GTP-binding</keyword>
<dbReference type="GO" id="GO:0008017">
    <property type="term" value="F:microtubule binding"/>
    <property type="evidence" value="ECO:0007669"/>
    <property type="project" value="TreeGrafter"/>
</dbReference>
<dbReference type="GO" id="GO:0003924">
    <property type="term" value="F:GTPase activity"/>
    <property type="evidence" value="ECO:0007669"/>
    <property type="project" value="InterPro"/>
</dbReference>
<dbReference type="GO" id="GO:0016559">
    <property type="term" value="P:peroxisome fission"/>
    <property type="evidence" value="ECO:0007669"/>
    <property type="project" value="TreeGrafter"/>
</dbReference>
<dbReference type="OrthoDB" id="5061070at2759"/>
<dbReference type="PANTHER" id="PTHR11566:SF21">
    <property type="entry name" value="DYNAMIN RELATED PROTEIN 1, ISOFORM A"/>
    <property type="match status" value="1"/>
</dbReference>
<dbReference type="GO" id="GO:0048312">
    <property type="term" value="P:intracellular distribution of mitochondria"/>
    <property type="evidence" value="ECO:0007669"/>
    <property type="project" value="TreeGrafter"/>
</dbReference>
<evidence type="ECO:0000259" key="5">
    <source>
        <dbReference type="PROSITE" id="PS51718"/>
    </source>
</evidence>
<dbReference type="InterPro" id="IPR020850">
    <property type="entry name" value="GED_dom"/>
</dbReference>
<name>A0A0C9YW64_9AGAM</name>
<dbReference type="AlphaFoldDB" id="A0A0C9YW64"/>
<organism evidence="6 7">
    <name type="scientific">Pisolithus microcarpus 441</name>
    <dbReference type="NCBI Taxonomy" id="765257"/>
    <lineage>
        <taxon>Eukaryota</taxon>
        <taxon>Fungi</taxon>
        <taxon>Dikarya</taxon>
        <taxon>Basidiomycota</taxon>
        <taxon>Agaricomycotina</taxon>
        <taxon>Agaricomycetes</taxon>
        <taxon>Agaricomycetidae</taxon>
        <taxon>Boletales</taxon>
        <taxon>Sclerodermatineae</taxon>
        <taxon>Pisolithaceae</taxon>
        <taxon>Pisolithus</taxon>
    </lineage>
</organism>
<evidence type="ECO:0000259" key="4">
    <source>
        <dbReference type="PROSITE" id="PS51388"/>
    </source>
</evidence>
<feature type="region of interest" description="Disordered" evidence="3">
    <location>
        <begin position="483"/>
        <end position="515"/>
    </location>
</feature>
<evidence type="ECO:0000256" key="1">
    <source>
        <dbReference type="ARBA" id="ARBA00022741"/>
    </source>
</evidence>
<dbReference type="GO" id="GO:0000266">
    <property type="term" value="P:mitochondrial fission"/>
    <property type="evidence" value="ECO:0007669"/>
    <property type="project" value="TreeGrafter"/>
</dbReference>
<gene>
    <name evidence="6" type="ORF">PISMIDRAFT_14522</name>
</gene>
<dbReference type="SUPFAM" id="SSF52540">
    <property type="entry name" value="P-loop containing nucleoside triphosphate hydrolases"/>
    <property type="match status" value="1"/>
</dbReference>
<dbReference type="InterPro" id="IPR027417">
    <property type="entry name" value="P-loop_NTPase"/>
</dbReference>
<dbReference type="Pfam" id="PF00350">
    <property type="entry name" value="Dynamin_N"/>
    <property type="match status" value="2"/>
</dbReference>
<dbReference type="Pfam" id="PF01031">
    <property type="entry name" value="Dynamin_M"/>
    <property type="match status" value="1"/>
</dbReference>
<accession>A0A0C9YW64</accession>
<dbReference type="Pfam" id="PF02212">
    <property type="entry name" value="GED"/>
    <property type="match status" value="1"/>
</dbReference>